<keyword evidence="2" id="KW-1185">Reference proteome</keyword>
<proteinExistence type="predicted"/>
<evidence type="ECO:0000313" key="1">
    <source>
        <dbReference type="EMBL" id="MED6236490.1"/>
    </source>
</evidence>
<dbReference type="EMBL" id="JAHUTI010012082">
    <property type="protein sequence ID" value="MED6236490.1"/>
    <property type="molecule type" value="Genomic_DNA"/>
</dbReference>
<organism evidence="1 2">
    <name type="scientific">Ataeniobius toweri</name>
    <dbReference type="NCBI Taxonomy" id="208326"/>
    <lineage>
        <taxon>Eukaryota</taxon>
        <taxon>Metazoa</taxon>
        <taxon>Chordata</taxon>
        <taxon>Craniata</taxon>
        <taxon>Vertebrata</taxon>
        <taxon>Euteleostomi</taxon>
        <taxon>Actinopterygii</taxon>
        <taxon>Neopterygii</taxon>
        <taxon>Teleostei</taxon>
        <taxon>Neoteleostei</taxon>
        <taxon>Acanthomorphata</taxon>
        <taxon>Ovalentaria</taxon>
        <taxon>Atherinomorphae</taxon>
        <taxon>Cyprinodontiformes</taxon>
        <taxon>Goodeidae</taxon>
        <taxon>Ataeniobius</taxon>
    </lineage>
</organism>
<dbReference type="Proteomes" id="UP001345963">
    <property type="component" value="Unassembled WGS sequence"/>
</dbReference>
<name>A0ABU7AGF1_9TELE</name>
<comment type="caution">
    <text evidence="1">The sequence shown here is derived from an EMBL/GenBank/DDBJ whole genome shotgun (WGS) entry which is preliminary data.</text>
</comment>
<sequence length="109" mass="12188">MPHCISAASTILYTCSSQTLISLNSEVKVVPYSTLVSYSTFQVKIDNICCGFLWILQIAKFNVAFHSPQKSKLASGDDFTPDLNLIPSQISKQCSLRFDKLSDHVNYHK</sequence>
<reference evidence="1 2" key="1">
    <citation type="submission" date="2021-07" db="EMBL/GenBank/DDBJ databases">
        <authorList>
            <person name="Palmer J.M."/>
        </authorList>
    </citation>
    <scope>NUCLEOTIDE SEQUENCE [LARGE SCALE GENOMIC DNA]</scope>
    <source>
        <strain evidence="1 2">AT_MEX2019</strain>
        <tissue evidence="1">Muscle</tissue>
    </source>
</reference>
<gene>
    <name evidence="1" type="ORF">ATANTOWER_010023</name>
</gene>
<evidence type="ECO:0000313" key="2">
    <source>
        <dbReference type="Proteomes" id="UP001345963"/>
    </source>
</evidence>
<protein>
    <submittedName>
        <fullName evidence="1">Uncharacterized protein</fullName>
    </submittedName>
</protein>
<accession>A0ABU7AGF1</accession>